<dbReference type="GO" id="GO:0005694">
    <property type="term" value="C:chromosome"/>
    <property type="evidence" value="ECO:0007669"/>
    <property type="project" value="UniProtKB-SubCell"/>
</dbReference>
<dbReference type="SUPFAM" id="SSF158832">
    <property type="entry name" value="Tex N-terminal region-like"/>
    <property type="match status" value="1"/>
</dbReference>
<feature type="compositionally biased region" description="Low complexity" evidence="11">
    <location>
        <begin position="1"/>
        <end position="15"/>
    </location>
</feature>
<dbReference type="SUPFAM" id="SSF55550">
    <property type="entry name" value="SH2 domain"/>
    <property type="match status" value="1"/>
</dbReference>
<feature type="domain" description="S1 motif" evidence="12">
    <location>
        <begin position="1200"/>
        <end position="1267"/>
    </location>
</feature>
<dbReference type="FunFam" id="3.30.505.10:FF:000056">
    <property type="entry name" value="Transcription elongation factor Spt6"/>
    <property type="match status" value="1"/>
</dbReference>
<keyword evidence="7 10" id="KW-0804">Transcription</keyword>
<evidence type="ECO:0000256" key="5">
    <source>
        <dbReference type="ARBA" id="ARBA00022454"/>
    </source>
</evidence>
<dbReference type="InterPro" id="IPR041692">
    <property type="entry name" value="HHH_9"/>
</dbReference>
<sequence length="1606" mass="179131">MSDAHSPAASEALEASADERSPQPDSDDDQGIDLRPGAASPGDSSEEDATDSEEERAVRKDFIVDEDESARRRRHKKKRRKHRRADGDGAGGDGSDAAAGRGDKSRKRRKGSDDEDAALDEDDLELLQENMGIRISKPKNKLKRLRRRRSGSSGGSPRDSGALADIFADEDDDDDDVRGGGAGASSSRGAGRRGDALAGGAGGIEELFDADEMAGFIEDDTDESSRSEAGDSDEDDEARRARRREKKERRRDERTKRRQRGFAFAGRVEGITQEAWLEVAEVFGNGMDYAWAMEDDDDDEKDQKKELKDIFEPSEIASRMLTEADDKIRRLDVPERQQLSSSGLPDFALTEEGFLVPLIPEHEIKAAALWMSDKISRGAVEQYLVRDAAGNLPPLHQQYLDALEHVVRFLNVDFLEPPHIWHHRSDFLFHAPSGHVPHALLVEDDLWRASDLCIKYRAFLARRADLERQLRAAKLEPDAHLEEVLEQAASVEEVMDAQGWVALRLGEQIARAKSDRRAAEGEGAPAEGEEDEGDAAMAGTTKRPKRATRESEYDDARKTVVRRLAELINVSPAEFALDVASRSKTHFAEDPDKTPLELADEYVVEAFPSREQALAAAKTILVTELGHEPILRKEARRYLREVGVVNVAATKLGEQKIDQMNPYYAFKYLKNKPVKEFLRSPQWMQILAAEAEGLVHVSIDLPQSAFDQFFGELAKVYLSDYTSALADEWNALRRDILDDAVRNLLVPHAASWARNMLKEEGEDFIGQACQRKLFMRIDAAPWCRRDKTMEPGDTPSVLALSNGRGDPKRDSVVGVFLDSDGYFREQFKLDNVGPEMDEQQREQLAEFLKRRRPQVVVVGGFSPAAVELLDNFRRFAHEISQQMLREDLIEDEEGEENLDADELYRRKENRAAFESTFVHDDVARIYQNSPRAAQEFSEMSQIAKYCVGLARYAQSPLNEYAALGSDLTALTYDPNQKYLAKDKVVRSLERALIDITNRVGVDLNKAARNPYYAHLMQYVSGLGPRKAAAVLSKIGSGGTVTTRQSLVTRQIMSQHIFVNTAGFLRIRQDDLAADLGRDTENEEDPDVLDDTRIHPEDYDVARKMAADAMEYDEEDLEAGTSKAVADLLDDDVRKLNDLALDDFAEELSKVLNRPKRLTLYKIREELQHPFAEKRQPFLPPSQEERFTMLTGETRTTLSGGLIIPVRVLRVSAEETVLVRLDCGITGSIAAEYRTDGQVQTKLRPGQTLQAMVIAVNYDQLNVELSTQEHLIDIGDRERRVVRPDTWFDQDRAQAEQRSAVAAQEKQGGGRVKRVIKHPNFHDVSAGEAEQMLASMQRGDCIIRPSSREDHIAVTWKVDEGIYQHLAVHELNKPNAYSLGTQLRVSDKHRYSDLDELIDAHVKQMARRVNEMTNSERFKGTKEQLDKFLQNYTLANPGRSIYAFGWAEDRKKAGQLVLGFRTNEKSPMQYWPVIVVPEGFMLRGEVHGDVQSLINGFKRAYQHTMQGGARQPPAAGGQTGRYLGGATPNPYGGGRTPAYGQQPGYGGGRTPNPHQQQYPPPPGMGGAPYAGMPGLTYGQPGHGGATPGYGGGAPPMQGYAGGGYGQR</sequence>
<dbReference type="InterPro" id="IPR023319">
    <property type="entry name" value="Tex-like_HTH_dom_sf"/>
</dbReference>
<dbReference type="FunFam" id="1.10.10.2740:FF:000002">
    <property type="entry name" value="Transcription elongation factor Spt6"/>
    <property type="match status" value="1"/>
</dbReference>
<keyword evidence="14" id="KW-1185">Reference proteome</keyword>
<dbReference type="InterPro" id="IPR049540">
    <property type="entry name" value="Spt6-like_S1"/>
</dbReference>
<dbReference type="PROSITE" id="PS50126">
    <property type="entry name" value="S1"/>
    <property type="match status" value="1"/>
</dbReference>
<keyword evidence="5" id="KW-0158">Chromosome</keyword>
<evidence type="ECO:0000256" key="10">
    <source>
        <dbReference type="PIRNR" id="PIRNR036947"/>
    </source>
</evidence>
<dbReference type="Gene3D" id="3.30.505.10">
    <property type="entry name" value="SH2 domain"/>
    <property type="match status" value="2"/>
</dbReference>
<dbReference type="PIRSF" id="PIRSF036947">
    <property type="entry name" value="Spt6"/>
    <property type="match status" value="1"/>
</dbReference>
<dbReference type="Pfam" id="PF14635">
    <property type="entry name" value="HHH_7"/>
    <property type="match status" value="1"/>
</dbReference>
<dbReference type="PANTHER" id="PTHR10145">
    <property type="entry name" value="TRANSCRIPTION ELONGATION FACTOR SPT6"/>
    <property type="match status" value="1"/>
</dbReference>
<dbReference type="Pfam" id="PF14641">
    <property type="entry name" value="HTH_44"/>
    <property type="match status" value="1"/>
</dbReference>
<dbReference type="InterPro" id="IPR023323">
    <property type="entry name" value="Tex-like_dom_sf"/>
</dbReference>
<comment type="subcellular location">
    <subcellularLocation>
        <location evidence="2">Chromosome</location>
    </subcellularLocation>
    <subcellularLocation>
        <location evidence="1 10">Nucleus</location>
    </subcellularLocation>
</comment>
<dbReference type="Gene3D" id="1.10.10.650">
    <property type="entry name" value="RuvA domain 2-like"/>
    <property type="match status" value="1"/>
</dbReference>
<dbReference type="CDD" id="cd09918">
    <property type="entry name" value="SH2_Nterm_SPT6_like"/>
    <property type="match status" value="1"/>
</dbReference>
<reference evidence="13 14" key="1">
    <citation type="submission" date="2021-12" db="EMBL/GenBank/DDBJ databases">
        <title>High titer production of polyol ester of fatty acids by Rhodotorula paludigena BS15 towards product separation-free biomass refinery.</title>
        <authorList>
            <person name="Mano J."/>
            <person name="Ono H."/>
            <person name="Tanaka T."/>
            <person name="Naito K."/>
            <person name="Sushida H."/>
            <person name="Ike M."/>
            <person name="Tokuyasu K."/>
            <person name="Kitaoka M."/>
        </authorList>
    </citation>
    <scope>NUCLEOTIDE SEQUENCE [LARGE SCALE GENOMIC DNA]</scope>
    <source>
        <strain evidence="13 14">BS15</strain>
    </source>
</reference>
<feature type="compositionally biased region" description="Basic residues" evidence="11">
    <location>
        <begin position="136"/>
        <end position="150"/>
    </location>
</feature>
<dbReference type="Pfam" id="PF14633">
    <property type="entry name" value="SH2_2"/>
    <property type="match status" value="1"/>
</dbReference>
<dbReference type="InterPro" id="IPR036860">
    <property type="entry name" value="SH2_dom_sf"/>
</dbReference>
<dbReference type="Gene3D" id="3.30.420.140">
    <property type="entry name" value="YqgF/RNase H-like domain"/>
    <property type="match status" value="1"/>
</dbReference>
<dbReference type="Gene3D" id="1.10.10.2740">
    <property type="entry name" value="Spt6, Death-like domain"/>
    <property type="match status" value="1"/>
</dbReference>
<evidence type="ECO:0000256" key="1">
    <source>
        <dbReference type="ARBA" id="ARBA00004123"/>
    </source>
</evidence>
<dbReference type="FunFam" id="1.10.150.850:FF:000001">
    <property type="entry name" value="Transcription elongation factor spt6"/>
    <property type="match status" value="1"/>
</dbReference>
<feature type="compositionally biased region" description="Low complexity" evidence="11">
    <location>
        <begin position="1566"/>
        <end position="1578"/>
    </location>
</feature>
<dbReference type="InterPro" id="IPR012337">
    <property type="entry name" value="RNaseH-like_sf"/>
</dbReference>
<evidence type="ECO:0000256" key="7">
    <source>
        <dbReference type="ARBA" id="ARBA00023163"/>
    </source>
</evidence>
<proteinExistence type="inferred from homology"/>
<dbReference type="PANTHER" id="PTHR10145:SF6">
    <property type="entry name" value="TRANSCRIPTION ELONGATION FACTOR SPT6"/>
    <property type="match status" value="1"/>
</dbReference>
<dbReference type="InterPro" id="IPR035019">
    <property type="entry name" value="Spt6_SH2_N"/>
</dbReference>
<dbReference type="Gene3D" id="1.10.3500.10">
    <property type="entry name" value="Tex N-terminal region-like"/>
    <property type="match status" value="1"/>
</dbReference>
<evidence type="ECO:0000313" key="14">
    <source>
        <dbReference type="Proteomes" id="UP001342314"/>
    </source>
</evidence>
<keyword evidence="8 10" id="KW-0539">Nucleus</keyword>
<dbReference type="EMBL" id="BQKY01000008">
    <property type="protein sequence ID" value="GJN91007.1"/>
    <property type="molecule type" value="Genomic_DNA"/>
</dbReference>
<organism evidence="13 14">
    <name type="scientific">Rhodotorula paludigena</name>
    <dbReference type="NCBI Taxonomy" id="86838"/>
    <lineage>
        <taxon>Eukaryota</taxon>
        <taxon>Fungi</taxon>
        <taxon>Dikarya</taxon>
        <taxon>Basidiomycota</taxon>
        <taxon>Pucciniomycotina</taxon>
        <taxon>Microbotryomycetes</taxon>
        <taxon>Sporidiobolales</taxon>
        <taxon>Sporidiobolaceae</taxon>
        <taxon>Rhodotorula</taxon>
    </lineage>
</organism>
<feature type="compositionally biased region" description="Acidic residues" evidence="11">
    <location>
        <begin position="206"/>
        <end position="222"/>
    </location>
</feature>
<dbReference type="SUPFAM" id="SSF47781">
    <property type="entry name" value="RuvA domain 2-like"/>
    <property type="match status" value="2"/>
</dbReference>
<dbReference type="InterPro" id="IPR028083">
    <property type="entry name" value="Spt6_acidic_N_dom"/>
</dbReference>
<feature type="compositionally biased region" description="Low complexity" evidence="11">
    <location>
        <begin position="155"/>
        <end position="166"/>
    </location>
</feature>
<keyword evidence="6" id="KW-0727">SH2 domain</keyword>
<evidence type="ECO:0000256" key="11">
    <source>
        <dbReference type="SAM" id="MobiDB-lite"/>
    </source>
</evidence>
<name>A0AAV5GND4_9BASI</name>
<feature type="compositionally biased region" description="Acidic residues" evidence="11">
    <location>
        <begin position="44"/>
        <end position="54"/>
    </location>
</feature>
<dbReference type="InterPro" id="IPR003029">
    <property type="entry name" value="S1_domain"/>
</dbReference>
<evidence type="ECO:0000256" key="4">
    <source>
        <dbReference type="ARBA" id="ARBA00020248"/>
    </source>
</evidence>
<dbReference type="GO" id="GO:0042393">
    <property type="term" value="F:histone binding"/>
    <property type="evidence" value="ECO:0007669"/>
    <property type="project" value="TreeGrafter"/>
</dbReference>
<accession>A0AAV5GND4</accession>
<evidence type="ECO:0000256" key="6">
    <source>
        <dbReference type="ARBA" id="ARBA00022999"/>
    </source>
</evidence>
<gene>
    <name evidence="13" type="ORF">Rhopal_004021-T1</name>
</gene>
<feature type="compositionally biased region" description="Basic residues" evidence="11">
    <location>
        <begin position="240"/>
        <end position="249"/>
    </location>
</feature>
<evidence type="ECO:0000313" key="13">
    <source>
        <dbReference type="EMBL" id="GJN91007.1"/>
    </source>
</evidence>
<evidence type="ECO:0000256" key="3">
    <source>
        <dbReference type="ARBA" id="ARBA00009253"/>
    </source>
</evidence>
<dbReference type="GO" id="GO:0003677">
    <property type="term" value="F:DNA binding"/>
    <property type="evidence" value="ECO:0007669"/>
    <property type="project" value="InterPro"/>
</dbReference>
<feature type="compositionally biased region" description="Gly residues" evidence="11">
    <location>
        <begin position="1579"/>
        <end position="1606"/>
    </location>
</feature>
<evidence type="ECO:0000259" key="12">
    <source>
        <dbReference type="PROSITE" id="PS50126"/>
    </source>
</evidence>
<dbReference type="GO" id="GO:0140673">
    <property type="term" value="P:transcription elongation-coupled chromatin remodeling"/>
    <property type="evidence" value="ECO:0007669"/>
    <property type="project" value="InterPro"/>
</dbReference>
<dbReference type="Pfam" id="PF14632">
    <property type="entry name" value="SPT6_acidic"/>
    <property type="match status" value="1"/>
</dbReference>
<dbReference type="SMART" id="SM00252">
    <property type="entry name" value="SH2"/>
    <property type="match status" value="1"/>
</dbReference>
<dbReference type="CDD" id="cd09928">
    <property type="entry name" value="SH2_Cterm_SPT6_like"/>
    <property type="match status" value="1"/>
</dbReference>
<dbReference type="InterPro" id="IPR032706">
    <property type="entry name" value="Spt6_HHH"/>
</dbReference>
<dbReference type="GO" id="GO:0031491">
    <property type="term" value="F:nucleosome binding"/>
    <property type="evidence" value="ECO:0007669"/>
    <property type="project" value="TreeGrafter"/>
</dbReference>
<protein>
    <recommendedName>
        <fullName evidence="4 10">Transcription elongation factor Spt6</fullName>
    </recommendedName>
</protein>
<feature type="region of interest" description="Disordered" evidence="11">
    <location>
        <begin position="1505"/>
        <end position="1606"/>
    </location>
</feature>
<comment type="similarity">
    <text evidence="3 10">Belongs to the SPT6 family.</text>
</comment>
<dbReference type="InterPro" id="IPR035018">
    <property type="entry name" value="Spt6_SH2_C"/>
</dbReference>
<dbReference type="Gene3D" id="1.10.150.850">
    <property type="entry name" value="Spt6, helix-hairpin-helix domain"/>
    <property type="match status" value="1"/>
</dbReference>
<dbReference type="Proteomes" id="UP001342314">
    <property type="component" value="Unassembled WGS sequence"/>
</dbReference>
<dbReference type="GO" id="GO:0034728">
    <property type="term" value="P:nucleosome organization"/>
    <property type="evidence" value="ECO:0007669"/>
    <property type="project" value="TreeGrafter"/>
</dbReference>
<dbReference type="Pfam" id="PF22706">
    <property type="entry name" value="Tex_central_region"/>
    <property type="match status" value="1"/>
</dbReference>
<feature type="compositionally biased region" description="Basic residues" evidence="11">
    <location>
        <begin position="71"/>
        <end position="84"/>
    </location>
</feature>
<dbReference type="InterPro" id="IPR028231">
    <property type="entry name" value="Spt6_YqgF"/>
</dbReference>
<dbReference type="InterPro" id="IPR028088">
    <property type="entry name" value="Spt6_HTH_DNA-bd_dom"/>
</dbReference>
<dbReference type="InterPro" id="IPR042066">
    <property type="entry name" value="Spt6_death-like"/>
</dbReference>
<feature type="region of interest" description="Disordered" evidence="11">
    <location>
        <begin position="512"/>
        <end position="554"/>
    </location>
</feature>
<comment type="function">
    <text evidence="9">Histone H3-H4 chaperone that plays a role in maintenance of chromatin structure during RNA polymerase II transcription elongation thereby repressing transcription initiation from cryptic promoters. Mediates the reassembly of nucleosomes onto the promoters of at least a selected set of genes during repression; the nucleosome reassembly is essential for transcriptional repression. Essential for viability.</text>
</comment>
<dbReference type="InterPro" id="IPR055179">
    <property type="entry name" value="Tex-like_central_region"/>
</dbReference>
<comment type="caution">
    <text evidence="13">The sequence shown here is derived from an EMBL/GenBank/DDBJ whole genome shotgun (WGS) entry which is preliminary data.</text>
</comment>
<evidence type="ECO:0000256" key="9">
    <source>
        <dbReference type="ARBA" id="ARBA00093389"/>
    </source>
</evidence>
<dbReference type="InterPro" id="IPR037027">
    <property type="entry name" value="YqgF/RNaseH-like_dom_sf"/>
</dbReference>
<feature type="region of interest" description="Disordered" evidence="11">
    <location>
        <begin position="1"/>
        <end position="258"/>
    </location>
</feature>
<comment type="function">
    <text evidence="10">Plays a role in maintenance of chromatin structure during RNA polymerase II transcription elongation thereby repressing transcription initiation from cryptic promoters. Mediates the reassembly of nucleosomes onto the promoters of at least a selected set of genes during repression; the nucleosome reassembly is essential for transcriptional repression.</text>
</comment>
<feature type="compositionally biased region" description="Acidic residues" evidence="11">
    <location>
        <begin position="167"/>
        <end position="176"/>
    </location>
</feature>
<dbReference type="InterPro" id="IPR000980">
    <property type="entry name" value="SH2"/>
</dbReference>
<evidence type="ECO:0000256" key="8">
    <source>
        <dbReference type="ARBA" id="ARBA00023242"/>
    </source>
</evidence>
<dbReference type="InterPro" id="IPR035420">
    <property type="entry name" value="Spt6_SH2"/>
</dbReference>
<dbReference type="InterPro" id="IPR010994">
    <property type="entry name" value="RuvA_2-like"/>
</dbReference>
<dbReference type="InterPro" id="IPR017072">
    <property type="entry name" value="TF_Spt6"/>
</dbReference>
<dbReference type="Pfam" id="PF14639">
    <property type="entry name" value="YqgF"/>
    <property type="match status" value="2"/>
</dbReference>
<dbReference type="GO" id="GO:0008023">
    <property type="term" value="C:transcription elongation factor complex"/>
    <property type="evidence" value="ECO:0007669"/>
    <property type="project" value="TreeGrafter"/>
</dbReference>
<dbReference type="Pfam" id="PF17674">
    <property type="entry name" value="HHH_9"/>
    <property type="match status" value="1"/>
</dbReference>
<feature type="compositionally biased region" description="Low complexity" evidence="11">
    <location>
        <begin position="1505"/>
        <end position="1515"/>
    </location>
</feature>
<dbReference type="Pfam" id="PF21710">
    <property type="entry name" value="Spt6_S1"/>
    <property type="match status" value="1"/>
</dbReference>
<evidence type="ECO:0000256" key="2">
    <source>
        <dbReference type="ARBA" id="ARBA00004286"/>
    </source>
</evidence>
<dbReference type="SUPFAM" id="SSF53098">
    <property type="entry name" value="Ribonuclease H-like"/>
    <property type="match status" value="1"/>
</dbReference>
<feature type="compositionally biased region" description="Acidic residues" evidence="11">
    <location>
        <begin position="113"/>
        <end position="126"/>
    </location>
</feature>